<dbReference type="SMART" id="SM00869">
    <property type="entry name" value="Autotransporter"/>
    <property type="match status" value="1"/>
</dbReference>
<protein>
    <submittedName>
        <fullName evidence="4">Autotransporter domain-containing protein</fullName>
    </submittedName>
</protein>
<dbReference type="PROSITE" id="PS51208">
    <property type="entry name" value="AUTOTRANSPORTER"/>
    <property type="match status" value="1"/>
</dbReference>
<dbReference type="InterPro" id="IPR003991">
    <property type="entry name" value="Pertactin_virulence_factor"/>
</dbReference>
<name>A0ABW9D6N4_9BURK</name>
<dbReference type="PRINTS" id="PR01484">
    <property type="entry name" value="PRTACTNFAMLY"/>
</dbReference>
<keyword evidence="2" id="KW-0732">Signal</keyword>
<feature type="region of interest" description="Disordered" evidence="1">
    <location>
        <begin position="427"/>
        <end position="484"/>
    </location>
</feature>
<evidence type="ECO:0000313" key="5">
    <source>
        <dbReference type="Proteomes" id="UP001629367"/>
    </source>
</evidence>
<comment type="caution">
    <text evidence="4">The sequence shown here is derived from an EMBL/GenBank/DDBJ whole genome shotgun (WGS) entry which is preliminary data.</text>
</comment>
<evidence type="ECO:0000259" key="3">
    <source>
        <dbReference type="PROSITE" id="PS51208"/>
    </source>
</evidence>
<dbReference type="InterPro" id="IPR006315">
    <property type="entry name" value="OM_autotransptr_brl_dom"/>
</dbReference>
<dbReference type="Proteomes" id="UP001629367">
    <property type="component" value="Unassembled WGS sequence"/>
</dbReference>
<dbReference type="RefSeq" id="WP_408212497.1">
    <property type="nucleotide sequence ID" value="NZ_JAQQBZ010000007.1"/>
</dbReference>
<gene>
    <name evidence="4" type="ORF">PQQ68_13350</name>
</gene>
<keyword evidence="5" id="KW-1185">Reference proteome</keyword>
<evidence type="ECO:0000256" key="2">
    <source>
        <dbReference type="SAM" id="SignalP"/>
    </source>
</evidence>
<dbReference type="InterPro" id="IPR036709">
    <property type="entry name" value="Autotransporte_beta_dom_sf"/>
</dbReference>
<evidence type="ECO:0000256" key="1">
    <source>
        <dbReference type="SAM" id="MobiDB-lite"/>
    </source>
</evidence>
<feature type="domain" description="Autotransporter" evidence="3">
    <location>
        <begin position="569"/>
        <end position="851"/>
    </location>
</feature>
<feature type="signal peptide" evidence="2">
    <location>
        <begin position="1"/>
        <end position="27"/>
    </location>
</feature>
<organism evidence="4 5">
    <name type="scientific">Paraburkholderia dilworthii</name>
    <dbReference type="NCBI Taxonomy" id="948106"/>
    <lineage>
        <taxon>Bacteria</taxon>
        <taxon>Pseudomonadati</taxon>
        <taxon>Pseudomonadota</taxon>
        <taxon>Betaproteobacteria</taxon>
        <taxon>Burkholderiales</taxon>
        <taxon>Burkholderiaceae</taxon>
        <taxon>Paraburkholderia</taxon>
    </lineage>
</organism>
<reference evidence="4 5" key="1">
    <citation type="journal article" date="2024" name="Chem. Sci.">
        <title>Discovery of megapolipeptins by genome mining of a Burkholderiales bacteria collection.</title>
        <authorList>
            <person name="Paulo B.S."/>
            <person name="Recchia M.J.J."/>
            <person name="Lee S."/>
            <person name="Fergusson C.H."/>
            <person name="Romanowski S.B."/>
            <person name="Hernandez A."/>
            <person name="Krull N."/>
            <person name="Liu D.Y."/>
            <person name="Cavanagh H."/>
            <person name="Bos A."/>
            <person name="Gray C.A."/>
            <person name="Murphy B.T."/>
            <person name="Linington R.G."/>
            <person name="Eustaquio A.S."/>
        </authorList>
    </citation>
    <scope>NUCLEOTIDE SEQUENCE [LARGE SCALE GENOMIC DNA]</scope>
    <source>
        <strain evidence="4 5">RL17-335-BIF-A</strain>
    </source>
</reference>
<accession>A0ABW9D6N4</accession>
<dbReference type="InterPro" id="IPR005546">
    <property type="entry name" value="Autotransporte_beta"/>
</dbReference>
<dbReference type="Pfam" id="PF03797">
    <property type="entry name" value="Autotransporter"/>
    <property type="match status" value="1"/>
</dbReference>
<feature type="compositionally biased region" description="Low complexity" evidence="1">
    <location>
        <begin position="440"/>
        <end position="484"/>
    </location>
</feature>
<evidence type="ECO:0000313" key="4">
    <source>
        <dbReference type="EMBL" id="MFM0594007.1"/>
    </source>
</evidence>
<dbReference type="SUPFAM" id="SSF103515">
    <property type="entry name" value="Autotransporter"/>
    <property type="match status" value="1"/>
</dbReference>
<dbReference type="EMBL" id="JAQQBZ010000007">
    <property type="protein sequence ID" value="MFM0594007.1"/>
    <property type="molecule type" value="Genomic_DNA"/>
</dbReference>
<dbReference type="NCBIfam" id="TIGR01414">
    <property type="entry name" value="autotrans_barl"/>
    <property type="match status" value="1"/>
</dbReference>
<feature type="chain" id="PRO_5047385657" evidence="2">
    <location>
        <begin position="28"/>
        <end position="851"/>
    </location>
</feature>
<sequence>MQRNHRPRQTAISLAVILSIATAPAYAQVTTNPAGSTLTATGAGNAVVPVADGTTATVNNAGNITGLAGADGIDVAGTGSLTLNQTGTADIAGSGGGLAVNVGPGASAAITLGGSSSLQGDGATVVRTGATTTIAMGAGTQISNTGSTGSAIVVPTGSTATVTATGLSAGALTIISGGSTSAAVIDVAGSASLNLDALVESSAANGAGPVITIEPTGNVPTLNATGFIAGEVTNLSTHDLTIVGNPNYTDGATGGMGQMGVLTGGVAGQGTINNENSNLAIGAGFTTLDDTVNLGTTVPHTLTVLAGAALVAFESATVNGNVVLANGSTFISQVQAGTTPTGTNTDSTYGRLIVNGNATALAGSTVSLRPYTAYPFVTGQRFDLISASGAGSTYNTAGMTATAAGYGGTVTASTIVQNGRTDLVAVLSDTPPVTPPSNPGNPSGPSNPSTPSDPTNPTNPTNPSNPSNPTSPSTPSNPTTPATAPVIATAPAARAALTGLMNYTGWSPALLNTFNAADAIDGAGTVGQANRAGVQLAPTPHSAALDAVRSMSDGVTDAIAGRSESTRDDARQTWTVWGQGVGGAAQQSARAGVDGNNVGYGGLVVGADRAVGERWHVGGAVGYTAGTVDGTGLAGGEHMSVSSLGVNGYASYEGNPWYVNASLGVSENEFSENCSVAFPGVNATASGHYHGEAVTANLEAGLPLALAHGFTVTPFAGLSALYLNQHGYSESDGQGVALNVNGASTTDVRSTMGVKIEKAFETKAGTIVPVLRLAYVHDFNGSAPSTTANFVGAGETTFTTAGLAQPANLADVGLGVTVYRARGLSLSANADLQIGAGYKSESVMIQARKAF</sequence>
<proteinExistence type="predicted"/>
<dbReference type="Gene3D" id="2.40.128.130">
    <property type="entry name" value="Autotransporter beta-domain"/>
    <property type="match status" value="1"/>
</dbReference>